<evidence type="ECO:0000313" key="2">
    <source>
        <dbReference type="EMBL" id="OCX47048.1"/>
    </source>
</evidence>
<dbReference type="InterPro" id="IPR008254">
    <property type="entry name" value="Flavodoxin/NO_synth"/>
</dbReference>
<sequence>MNTLILYDTLYGHNFELGNFIYQTILPSAIFLSFKEALQVKLDSIDLLILCPCTYGEGQLTASEEKFYNYLCQCQFSVPRLVYYIAGVGDKNFGPAKFANAVNIFDRQLRQHAASPLASSLKIDYEDLPTAQQTVTDEITNFLRKGRDSNY</sequence>
<reference evidence="2 3" key="1">
    <citation type="submission" date="2016-08" db="EMBL/GenBank/DDBJ databases">
        <title>Probiotic bacterium isolated from chicken gut.</title>
        <authorList>
            <person name="Levy J.L."/>
            <person name="Hassan H.M."/>
            <person name="Mendoza M.A."/>
        </authorList>
    </citation>
    <scope>NUCLEOTIDE SEQUENCE [LARGE SCALE GENOMIC DNA]</scope>
    <source>
        <strain evidence="2 3">P43</strain>
    </source>
</reference>
<dbReference type="RefSeq" id="WP_066035826.1">
    <property type="nucleotide sequence ID" value="NZ_CP136906.1"/>
</dbReference>
<dbReference type="EMBL" id="MCNS01000013">
    <property type="protein sequence ID" value="OCX47048.1"/>
    <property type="molecule type" value="Genomic_DNA"/>
</dbReference>
<dbReference type="Gene3D" id="3.40.50.360">
    <property type="match status" value="1"/>
</dbReference>
<dbReference type="SUPFAM" id="SSF52218">
    <property type="entry name" value="Flavoproteins"/>
    <property type="match status" value="1"/>
</dbReference>
<evidence type="ECO:0000259" key="1">
    <source>
        <dbReference type="PROSITE" id="PS50902"/>
    </source>
</evidence>
<dbReference type="Proteomes" id="UP000095141">
    <property type="component" value="Unassembled WGS sequence"/>
</dbReference>
<name>A0A1C2G6A8_LIMRT</name>
<organism evidence="2 3">
    <name type="scientific">Limosilactobacillus reuteri</name>
    <name type="common">Lactobacillus reuteri</name>
    <dbReference type="NCBI Taxonomy" id="1598"/>
    <lineage>
        <taxon>Bacteria</taxon>
        <taxon>Bacillati</taxon>
        <taxon>Bacillota</taxon>
        <taxon>Bacilli</taxon>
        <taxon>Lactobacillales</taxon>
        <taxon>Lactobacillaceae</taxon>
        <taxon>Limosilactobacillus</taxon>
    </lineage>
</organism>
<dbReference type="AlphaFoldDB" id="A0A1C2G6A8"/>
<accession>A0A1C2G6A8</accession>
<evidence type="ECO:0000313" key="3">
    <source>
        <dbReference type="Proteomes" id="UP000095141"/>
    </source>
</evidence>
<dbReference type="PROSITE" id="PS50902">
    <property type="entry name" value="FLAVODOXIN_LIKE"/>
    <property type="match status" value="1"/>
</dbReference>
<gene>
    <name evidence="2" type="ORF">BFD03_07605</name>
</gene>
<dbReference type="InterPro" id="IPR029039">
    <property type="entry name" value="Flavoprotein-like_sf"/>
</dbReference>
<proteinExistence type="predicted"/>
<comment type="caution">
    <text evidence="2">The sequence shown here is derived from an EMBL/GenBank/DDBJ whole genome shotgun (WGS) entry which is preliminary data.</text>
</comment>
<feature type="domain" description="Flavodoxin-like" evidence="1">
    <location>
        <begin position="3"/>
        <end position="143"/>
    </location>
</feature>
<dbReference type="GO" id="GO:0010181">
    <property type="term" value="F:FMN binding"/>
    <property type="evidence" value="ECO:0007669"/>
    <property type="project" value="InterPro"/>
</dbReference>
<protein>
    <submittedName>
        <fullName evidence="2">Flavodoxin</fullName>
    </submittedName>
</protein>
<dbReference type="GO" id="GO:0016651">
    <property type="term" value="F:oxidoreductase activity, acting on NAD(P)H"/>
    <property type="evidence" value="ECO:0007669"/>
    <property type="project" value="UniProtKB-ARBA"/>
</dbReference>